<dbReference type="Gene3D" id="3.30.450.190">
    <property type="match status" value="1"/>
</dbReference>
<dbReference type="GO" id="GO:0009267">
    <property type="term" value="P:cellular response to starvation"/>
    <property type="evidence" value="ECO:0007669"/>
    <property type="project" value="TreeGrafter"/>
</dbReference>
<sequence length="111" mass="12446">MDELQRELANFASAVEADEVVLFEKSTFLVIANHTTKQMADPHRFEKVSNIVKQFKLSVNKHHAAFNSLDVSNSNFRAIIDRFTPNTFVMVVTSDPNIHPAATTCNINAAR</sequence>
<dbReference type="InterPro" id="IPR006762">
    <property type="entry name" value="Gtr1_RagA"/>
</dbReference>
<evidence type="ECO:0000256" key="5">
    <source>
        <dbReference type="ARBA" id="ARBA00023134"/>
    </source>
</evidence>
<comment type="caution">
    <text evidence="6">The sequence shown here is derived from an EMBL/GenBank/DDBJ whole genome shotgun (WGS) entry which is preliminary data.</text>
</comment>
<keyword evidence="3" id="KW-0963">Cytoplasm</keyword>
<evidence type="ECO:0000256" key="1">
    <source>
        <dbReference type="ARBA" id="ARBA00004496"/>
    </source>
</evidence>
<name>A0A7J6QKF2_PEROL</name>
<dbReference type="GO" id="GO:0005634">
    <property type="term" value="C:nucleus"/>
    <property type="evidence" value="ECO:0007669"/>
    <property type="project" value="TreeGrafter"/>
</dbReference>
<proteinExistence type="inferred from homology"/>
<keyword evidence="4" id="KW-0547">Nucleotide-binding</keyword>
<evidence type="ECO:0000313" key="7">
    <source>
        <dbReference type="Proteomes" id="UP000553632"/>
    </source>
</evidence>
<keyword evidence="5" id="KW-0342">GTP-binding</keyword>
<dbReference type="PANTHER" id="PTHR11259:SF1">
    <property type="entry name" value="RAS-RELATED GTP-BINDING PROTEIN"/>
    <property type="match status" value="1"/>
</dbReference>
<dbReference type="FunFam" id="3.30.450.190:FF:000002">
    <property type="entry name" value="Ras-related GTP-binding protein A"/>
    <property type="match status" value="1"/>
</dbReference>
<dbReference type="OMA" id="EPANLAC"/>
<organism evidence="6 7">
    <name type="scientific">Perkinsus olseni</name>
    <name type="common">Perkinsus atlanticus</name>
    <dbReference type="NCBI Taxonomy" id="32597"/>
    <lineage>
        <taxon>Eukaryota</taxon>
        <taxon>Sar</taxon>
        <taxon>Alveolata</taxon>
        <taxon>Perkinsozoa</taxon>
        <taxon>Perkinsea</taxon>
        <taxon>Perkinsida</taxon>
        <taxon>Perkinsidae</taxon>
        <taxon>Perkinsus</taxon>
    </lineage>
</organism>
<reference evidence="6 7" key="1">
    <citation type="submission" date="2020-04" db="EMBL/GenBank/DDBJ databases">
        <title>Perkinsus olseni comparative genomics.</title>
        <authorList>
            <person name="Bogema D.R."/>
        </authorList>
    </citation>
    <scope>NUCLEOTIDE SEQUENCE [LARGE SCALE GENOMIC DNA]</scope>
    <source>
        <strain evidence="6 7">ATCC PRA-207</strain>
    </source>
</reference>
<keyword evidence="7" id="KW-1185">Reference proteome</keyword>
<dbReference type="GO" id="GO:0005764">
    <property type="term" value="C:lysosome"/>
    <property type="evidence" value="ECO:0007669"/>
    <property type="project" value="TreeGrafter"/>
</dbReference>
<comment type="subcellular location">
    <subcellularLocation>
        <location evidence="1">Cytoplasm</location>
    </subcellularLocation>
</comment>
<dbReference type="GO" id="GO:0005525">
    <property type="term" value="F:GTP binding"/>
    <property type="evidence" value="ECO:0007669"/>
    <property type="project" value="UniProtKB-KW"/>
</dbReference>
<gene>
    <name evidence="6" type="ORF">FOZ63_022957</name>
</gene>
<evidence type="ECO:0000256" key="2">
    <source>
        <dbReference type="ARBA" id="ARBA00007756"/>
    </source>
</evidence>
<dbReference type="EMBL" id="JABANO010032320">
    <property type="protein sequence ID" value="KAF4708773.1"/>
    <property type="molecule type" value="Genomic_DNA"/>
</dbReference>
<dbReference type="GO" id="GO:1904263">
    <property type="term" value="P:positive regulation of TORC1 signaling"/>
    <property type="evidence" value="ECO:0007669"/>
    <property type="project" value="TreeGrafter"/>
</dbReference>
<dbReference type="Proteomes" id="UP000553632">
    <property type="component" value="Unassembled WGS sequence"/>
</dbReference>
<evidence type="ECO:0000313" key="6">
    <source>
        <dbReference type="EMBL" id="KAF4708773.1"/>
    </source>
</evidence>
<dbReference type="AlphaFoldDB" id="A0A7J6QKF2"/>
<dbReference type="GO" id="GO:0003924">
    <property type="term" value="F:GTPase activity"/>
    <property type="evidence" value="ECO:0007669"/>
    <property type="project" value="TreeGrafter"/>
</dbReference>
<dbReference type="GO" id="GO:1990131">
    <property type="term" value="C:Gtr1-Gtr2 GTPase complex"/>
    <property type="evidence" value="ECO:0007669"/>
    <property type="project" value="TreeGrafter"/>
</dbReference>
<protein>
    <submittedName>
        <fullName evidence="6">Uncharacterized protein</fullName>
    </submittedName>
</protein>
<accession>A0A7J6QKF2</accession>
<evidence type="ECO:0000256" key="4">
    <source>
        <dbReference type="ARBA" id="ARBA00022741"/>
    </source>
</evidence>
<dbReference type="PANTHER" id="PTHR11259">
    <property type="entry name" value="RAS-RELATED GTP BINDING RAG/GTR YEAST"/>
    <property type="match status" value="1"/>
</dbReference>
<comment type="similarity">
    <text evidence="2">Belongs to the GTR/RAG GTP-binding protein family.</text>
</comment>
<dbReference type="Pfam" id="PF04670">
    <property type="entry name" value="Gtr1_RagA"/>
    <property type="match status" value="1"/>
</dbReference>
<dbReference type="GO" id="GO:0010507">
    <property type="term" value="P:negative regulation of autophagy"/>
    <property type="evidence" value="ECO:0007669"/>
    <property type="project" value="TreeGrafter"/>
</dbReference>
<evidence type="ECO:0000256" key="3">
    <source>
        <dbReference type="ARBA" id="ARBA00022490"/>
    </source>
</evidence>
<feature type="non-terminal residue" evidence="6">
    <location>
        <position position="1"/>
    </location>
</feature>